<dbReference type="Gene3D" id="2.140.10.30">
    <property type="entry name" value="Dipeptidylpeptidase IV, N-terminal domain"/>
    <property type="match status" value="2"/>
</dbReference>
<dbReference type="InterPro" id="IPR002471">
    <property type="entry name" value="Pept_S9_AS"/>
</dbReference>
<gene>
    <name evidence="9" type="primary">LOC107677917</name>
</gene>
<dbReference type="InterPro" id="IPR001375">
    <property type="entry name" value="Peptidase_S9_cat"/>
</dbReference>
<accession>A0A671Q821</accession>
<keyword evidence="6" id="KW-0812">Transmembrane</keyword>
<evidence type="ECO:0000259" key="8">
    <source>
        <dbReference type="Pfam" id="PF00930"/>
    </source>
</evidence>
<evidence type="ECO:0000313" key="9">
    <source>
        <dbReference type="Ensembl" id="ENSSANP00000066123.1"/>
    </source>
</evidence>
<dbReference type="GO" id="GO:0031258">
    <property type="term" value="C:lamellipodium membrane"/>
    <property type="evidence" value="ECO:0007669"/>
    <property type="project" value="UniProtKB-SubCell"/>
</dbReference>
<keyword evidence="3" id="KW-0645">Protease</keyword>
<organism evidence="9 10">
    <name type="scientific">Sinocyclocheilus anshuiensis</name>
    <dbReference type="NCBI Taxonomy" id="1608454"/>
    <lineage>
        <taxon>Eukaryota</taxon>
        <taxon>Metazoa</taxon>
        <taxon>Chordata</taxon>
        <taxon>Craniata</taxon>
        <taxon>Vertebrata</taxon>
        <taxon>Euteleostomi</taxon>
        <taxon>Actinopterygii</taxon>
        <taxon>Neopterygii</taxon>
        <taxon>Teleostei</taxon>
        <taxon>Ostariophysi</taxon>
        <taxon>Cypriniformes</taxon>
        <taxon>Cyprinidae</taxon>
        <taxon>Cyprininae</taxon>
        <taxon>Sinocyclocheilus</taxon>
    </lineage>
</organism>
<dbReference type="GO" id="GO:0006508">
    <property type="term" value="P:proteolysis"/>
    <property type="evidence" value="ECO:0007669"/>
    <property type="project" value="UniProtKB-KW"/>
</dbReference>
<keyword evidence="5" id="KW-0325">Glycoprotein</keyword>
<evidence type="ECO:0000256" key="5">
    <source>
        <dbReference type="ARBA" id="ARBA00023180"/>
    </source>
</evidence>
<dbReference type="PANTHER" id="PTHR11731">
    <property type="entry name" value="PROTEASE FAMILY S9B,C DIPEPTIDYL-PEPTIDASE IV-RELATED"/>
    <property type="match status" value="1"/>
</dbReference>
<feature type="transmembrane region" description="Helical" evidence="6">
    <location>
        <begin position="7"/>
        <end position="28"/>
    </location>
</feature>
<reference evidence="9" key="2">
    <citation type="submission" date="2025-09" db="UniProtKB">
        <authorList>
            <consortium name="Ensembl"/>
        </authorList>
    </citation>
    <scope>IDENTIFICATION</scope>
</reference>
<proteinExistence type="predicted"/>
<dbReference type="PROSITE" id="PS00708">
    <property type="entry name" value="PRO_ENDOPEP_SER"/>
    <property type="match status" value="1"/>
</dbReference>
<feature type="domain" description="Peptidase S9 prolyl oligopeptidase catalytic" evidence="7">
    <location>
        <begin position="473"/>
        <end position="671"/>
    </location>
</feature>
<dbReference type="GO" id="GO:0008239">
    <property type="term" value="F:dipeptidyl-peptidase activity"/>
    <property type="evidence" value="ECO:0007669"/>
    <property type="project" value="TreeGrafter"/>
</dbReference>
<evidence type="ECO:0000313" key="10">
    <source>
        <dbReference type="Proteomes" id="UP000472260"/>
    </source>
</evidence>
<protein>
    <submittedName>
        <fullName evidence="9">Dipeptidyl peptidase 4-like</fullName>
    </submittedName>
</protein>
<dbReference type="FunFam" id="3.40.50.1820:FF:000003">
    <property type="entry name" value="Dipeptidyl peptidase 4"/>
    <property type="match status" value="1"/>
</dbReference>
<evidence type="ECO:0000259" key="7">
    <source>
        <dbReference type="Pfam" id="PF00326"/>
    </source>
</evidence>
<keyword evidence="4" id="KW-0378">Hydrolase</keyword>
<dbReference type="Gene3D" id="3.40.50.1820">
    <property type="entry name" value="alpha/beta hydrolase"/>
    <property type="match status" value="1"/>
</dbReference>
<evidence type="ECO:0000256" key="1">
    <source>
        <dbReference type="ARBA" id="ARBA00004341"/>
    </source>
</evidence>
<dbReference type="Proteomes" id="UP000472260">
    <property type="component" value="Unassembled WGS sequence"/>
</dbReference>
<dbReference type="InterPro" id="IPR002469">
    <property type="entry name" value="Peptidase_S9B_N"/>
</dbReference>
<dbReference type="Pfam" id="PF00326">
    <property type="entry name" value="Peptidase_S9"/>
    <property type="match status" value="1"/>
</dbReference>
<feature type="domain" description="Dipeptidylpeptidase IV N-terminal" evidence="8">
    <location>
        <begin position="129"/>
        <end position="419"/>
    </location>
</feature>
<evidence type="ECO:0000256" key="3">
    <source>
        <dbReference type="ARBA" id="ARBA00022670"/>
    </source>
</evidence>
<name>A0A671Q821_9TELE</name>
<keyword evidence="6" id="KW-1133">Transmembrane helix</keyword>
<reference evidence="9" key="1">
    <citation type="submission" date="2025-08" db="UniProtKB">
        <authorList>
            <consortium name="Ensembl"/>
        </authorList>
    </citation>
    <scope>IDENTIFICATION</scope>
</reference>
<dbReference type="InterPro" id="IPR050278">
    <property type="entry name" value="Serine_Prot_S9B/DPPIV"/>
</dbReference>
<evidence type="ECO:0000256" key="2">
    <source>
        <dbReference type="ARBA" id="ARBA00004485"/>
    </source>
</evidence>
<dbReference type="GO" id="GO:0004252">
    <property type="term" value="F:serine-type endopeptidase activity"/>
    <property type="evidence" value="ECO:0007669"/>
    <property type="project" value="InterPro"/>
</dbReference>
<sequence>MGCNKVCVALVGALVVITLIIIPTAIYVNRDESALKRTYSFYDFYNDTIRYKTYSLHWMSDNEYLHKTSEGHIYVHNAETKESSMYLSNSTFVGCLIHSKKCWVVSTQLWVKYGLTQPLALLFCVNPQAYVWEYNIYLKKNATAEAVQVTHNGKVNEIHNGVPDWVYEEEVFASNEAIWWSPQGKYLAYLQINDTGVHNIEYSLYGNDQYPTTVFIPYPKAGCVIPRARLFVIDVENPSKQSEVVVPKSVGSGDHYLRTVTWVTDERLAVQWLPRRQDSVLLQIYDYDGTNWKETSQKSKTGWVGRYFPAAPYFAANNMSFYKVMSNDKGYKHLHYVDAGKATPITSGKWEVIYISKVTKDSIYYVSNEHMGRPGQRNLYNKSGHLAPECLTCSLYQDRCQYNSAYFSLNASFFRMDCYALHLSKAFHVVYVSPDLWYQMMFPPNFDSSKKYPLLIQVYGGPASQNTDYVFRLEWATYLCSTEKVIIASFDGRGSGYQGDEIMHAIYGRLGTYEVEDQISAMRKLIEMGFIDKNRIGMWGWSYGGYVTSMVLGSGCGLLKCGIAVAPVAKWEYYDAVYTERYMHRPEENMESYKVMTGRAKNFKSVQYMLVHGTADDNVHFQQAAQISKALVENQVDFEAMWYTDKDHGLSGKARYHLYTHLNHFLQNCFSKLP</sequence>
<keyword evidence="10" id="KW-1185">Reference proteome</keyword>
<keyword evidence="6" id="KW-0472">Membrane</keyword>
<evidence type="ECO:0000256" key="6">
    <source>
        <dbReference type="SAM" id="Phobius"/>
    </source>
</evidence>
<dbReference type="SUPFAM" id="SSF82171">
    <property type="entry name" value="DPP6 N-terminal domain-like"/>
    <property type="match status" value="1"/>
</dbReference>
<comment type="subcellular location">
    <subcellularLocation>
        <location evidence="1">Cell projection</location>
        <location evidence="1">Invadopodium membrane</location>
        <topology evidence="1">Single-pass type II membrane protein</topology>
    </subcellularLocation>
    <subcellularLocation>
        <location evidence="2">Cell projection</location>
        <location evidence="2">Lamellipodium membrane</location>
        <topology evidence="2">Single-pass type II membrane protein</topology>
    </subcellularLocation>
</comment>
<dbReference type="Pfam" id="PF00930">
    <property type="entry name" value="DPPIV_N"/>
    <property type="match status" value="1"/>
</dbReference>
<evidence type="ECO:0000256" key="4">
    <source>
        <dbReference type="ARBA" id="ARBA00022801"/>
    </source>
</evidence>
<dbReference type="Ensembl" id="ENSSANT00000070290.1">
    <property type="protein sequence ID" value="ENSSANP00000066123.1"/>
    <property type="gene ID" value="ENSSANG00000032926.1"/>
</dbReference>
<dbReference type="SUPFAM" id="SSF53474">
    <property type="entry name" value="alpha/beta-Hydrolases"/>
    <property type="match status" value="1"/>
</dbReference>
<dbReference type="InterPro" id="IPR029058">
    <property type="entry name" value="AB_hydrolase_fold"/>
</dbReference>
<dbReference type="PANTHER" id="PTHR11731:SF204">
    <property type="entry name" value="DIPEPTIDYL PEPTIDASE 4"/>
    <property type="match status" value="1"/>
</dbReference>
<dbReference type="AlphaFoldDB" id="A0A671Q821"/>